<feature type="transmembrane region" description="Helical" evidence="1">
    <location>
        <begin position="121"/>
        <end position="140"/>
    </location>
</feature>
<feature type="transmembrane region" description="Helical" evidence="1">
    <location>
        <begin position="28"/>
        <end position="47"/>
    </location>
</feature>
<proteinExistence type="predicted"/>
<dbReference type="EMBL" id="MN062711">
    <property type="protein sequence ID" value="QDP44854.1"/>
    <property type="molecule type" value="Genomic_DNA"/>
</dbReference>
<name>A0A516KT41_9CAUD</name>
<organism evidence="2 3">
    <name type="scientific">Microbacterium phage Araxxi</name>
    <dbReference type="NCBI Taxonomy" id="2590948"/>
    <lineage>
        <taxon>Viruses</taxon>
        <taxon>Duplodnaviria</taxon>
        <taxon>Heunggongvirae</taxon>
        <taxon>Uroviricota</taxon>
        <taxon>Caudoviricetes</taxon>
        <taxon>Burrovirus</taxon>
        <taxon>Burrovirus araxxi</taxon>
    </lineage>
</organism>
<gene>
    <name evidence="2" type="primary">35</name>
    <name evidence="2" type="ORF">SEA_ARAXXI_35</name>
</gene>
<dbReference type="RefSeq" id="YP_009850692.1">
    <property type="nucleotide sequence ID" value="NC_048801.1"/>
</dbReference>
<evidence type="ECO:0000313" key="2">
    <source>
        <dbReference type="EMBL" id="QDP44854.1"/>
    </source>
</evidence>
<dbReference type="GeneID" id="55621175"/>
<protein>
    <submittedName>
        <fullName evidence="2">Membrane protein</fullName>
    </submittedName>
</protein>
<evidence type="ECO:0000256" key="1">
    <source>
        <dbReference type="SAM" id="Phobius"/>
    </source>
</evidence>
<keyword evidence="1" id="KW-0812">Transmembrane</keyword>
<dbReference type="KEGG" id="vg:55621175"/>
<keyword evidence="1" id="KW-0472">Membrane</keyword>
<evidence type="ECO:0000313" key="3">
    <source>
        <dbReference type="Proteomes" id="UP000315309"/>
    </source>
</evidence>
<sequence length="161" mass="17665">MKTLLRGTVWEKGALDGEPKKYRPLVRVWLPIYDTIAIAAGIFAAAYGSSLLDRIYGEMTDLIGIAYSGIAALCFLGVSRPSLWKLEVTAKILMLGMLFSYVVAVLVSPSPQQLAYASGPSWFVAAMLCWGVPMAGFRLTQLAIEEFDRQVAARAQEIRSE</sequence>
<dbReference type="Proteomes" id="UP000315309">
    <property type="component" value="Segment"/>
</dbReference>
<reference evidence="2 3" key="1">
    <citation type="submission" date="2019-06" db="EMBL/GenBank/DDBJ databases">
        <authorList>
            <person name="Cleveland K."/>
            <person name="Luciani P."/>
            <person name="Chung H."/>
            <person name="Caruso S.M."/>
            <person name="Garlena R.A."/>
            <person name="Russell D.A."/>
            <person name="Pope W.H."/>
            <person name="Jacobs-Sera D."/>
            <person name="Hatfull G.F."/>
        </authorList>
    </citation>
    <scope>NUCLEOTIDE SEQUENCE [LARGE SCALE GENOMIC DNA]</scope>
</reference>
<keyword evidence="3" id="KW-1185">Reference proteome</keyword>
<accession>A0A516KT41</accession>
<keyword evidence="1" id="KW-1133">Transmembrane helix</keyword>
<feature type="transmembrane region" description="Helical" evidence="1">
    <location>
        <begin position="59"/>
        <end position="78"/>
    </location>
</feature>
<feature type="transmembrane region" description="Helical" evidence="1">
    <location>
        <begin position="90"/>
        <end position="109"/>
    </location>
</feature>